<evidence type="ECO:0000256" key="4">
    <source>
        <dbReference type="ARBA" id="ARBA00022643"/>
    </source>
</evidence>
<feature type="binding site" evidence="11">
    <location>
        <begin position="262"/>
        <end position="264"/>
    </location>
    <ligand>
        <name>FMN</name>
        <dbReference type="ChEBI" id="CHEBI:58210"/>
    </ligand>
</feature>
<evidence type="ECO:0000256" key="7">
    <source>
        <dbReference type="ARBA" id="ARBA00022857"/>
    </source>
</evidence>
<evidence type="ECO:0000256" key="8">
    <source>
        <dbReference type="ARBA" id="ARBA00023229"/>
    </source>
</evidence>
<keyword evidence="3 11" id="KW-0285">Flavoprotein</keyword>
<dbReference type="Gene3D" id="3.20.20.70">
    <property type="entry name" value="Aldolase class I"/>
    <property type="match status" value="1"/>
</dbReference>
<gene>
    <name evidence="11 13" type="primary">fni</name>
    <name evidence="13" type="ORF">PQ472_06090</name>
</gene>
<keyword evidence="4 11" id="KW-0288">FMN</keyword>
<evidence type="ECO:0000256" key="5">
    <source>
        <dbReference type="ARBA" id="ARBA00022723"/>
    </source>
</evidence>
<keyword evidence="9 11" id="KW-0413">Isomerase</keyword>
<dbReference type="InterPro" id="IPR011179">
    <property type="entry name" value="IPdP_isomerase"/>
</dbReference>
<comment type="catalytic activity">
    <reaction evidence="11">
        <text>isopentenyl diphosphate = dimethylallyl diphosphate</text>
        <dbReference type="Rhea" id="RHEA:23284"/>
        <dbReference type="ChEBI" id="CHEBI:57623"/>
        <dbReference type="ChEBI" id="CHEBI:128769"/>
        <dbReference type="EC" id="5.3.3.2"/>
    </reaction>
</comment>
<dbReference type="PANTHER" id="PTHR43665:SF1">
    <property type="entry name" value="ISOPENTENYL-DIPHOSPHATE DELTA-ISOMERASE"/>
    <property type="match status" value="1"/>
</dbReference>
<protein>
    <recommendedName>
        <fullName evidence="11">Isopentenyl-diphosphate delta-isomerase</fullName>
        <shortName evidence="11">IPP isomerase</shortName>
        <ecNumber evidence="11">5.3.3.2</ecNumber>
    </recommendedName>
    <alternativeName>
        <fullName evidence="11">Isopentenyl diphosphate:dimethylallyl diphosphate isomerase</fullName>
    </alternativeName>
    <alternativeName>
        <fullName evidence="11">Isopentenyl pyrophosphate isomerase</fullName>
    </alternativeName>
    <alternativeName>
        <fullName evidence="11">Type 2 isopentenyl diphosphate isomerase</fullName>
        <shortName evidence="11">IDI-2</shortName>
    </alternativeName>
</protein>
<comment type="subunit">
    <text evidence="10 11">Homooctamer. Dimer of tetramers.</text>
</comment>
<evidence type="ECO:0000256" key="10">
    <source>
        <dbReference type="ARBA" id="ARBA00025810"/>
    </source>
</evidence>
<feature type="binding site" evidence="11">
    <location>
        <begin position="67"/>
        <end position="69"/>
    </location>
    <ligand>
        <name>FMN</name>
        <dbReference type="ChEBI" id="CHEBI:58210"/>
    </ligand>
</feature>
<comment type="cofactor">
    <cofactor evidence="1 11">
        <name>FMN</name>
        <dbReference type="ChEBI" id="CHEBI:58210"/>
    </cofactor>
</comment>
<feature type="binding site" evidence="11">
    <location>
        <position position="157"/>
    </location>
    <ligand>
        <name>Mg(2+)</name>
        <dbReference type="ChEBI" id="CHEBI:18420"/>
    </ligand>
</feature>
<dbReference type="EMBL" id="CP117884">
    <property type="protein sequence ID" value="WDF81508.1"/>
    <property type="molecule type" value="Genomic_DNA"/>
</dbReference>
<dbReference type="PANTHER" id="PTHR43665">
    <property type="entry name" value="ISOPENTENYL-DIPHOSPHATE DELTA-ISOMERASE"/>
    <property type="match status" value="1"/>
</dbReference>
<organism evidence="13 14">
    <name type="scientific">Lacticaseibacillus pabuli</name>
    <dbReference type="NCBI Taxonomy" id="3025672"/>
    <lineage>
        <taxon>Bacteria</taxon>
        <taxon>Bacillati</taxon>
        <taxon>Bacillota</taxon>
        <taxon>Bacilli</taxon>
        <taxon>Lactobacillales</taxon>
        <taxon>Lactobacillaceae</taxon>
        <taxon>Lacticaseibacillus</taxon>
    </lineage>
</organism>
<evidence type="ECO:0000256" key="2">
    <source>
        <dbReference type="ARBA" id="ARBA00022490"/>
    </source>
</evidence>
<keyword evidence="14" id="KW-1185">Reference proteome</keyword>
<accession>A0ABY7WMQ2</accession>
<sequence length="348" mass="37182">MKGQSVQSHRKDEHFFLAEKFFQEHAGAGFDQVRFIRSALPGVRTDQVDLSTKVAGLPMQLPFFINAMTGGSPATGKVNAALGKVAADFGLAIASGSESILAHEPDQATTFSALRTANPEGLVFANVGADKSPAIAQHAVETLHANALEVHLNAPQELVMPEGERDFNWHANIAAIVAASQVPVIAKEVGFGMRADDFAVLTNLGVAAIDVGGRGGTNFVKIENVRRPEGDYSELTNFGQTTVESLMEAFGNTNLPIIATGGVRTPLDVLKALRLGADAVGIAGLFLHWYTKDGADGLHTHVADFIEQLRGITALLGVRNIEELRDVPVVLNPELTNYVQQRGLNFIN</sequence>
<feature type="binding site" evidence="11">
    <location>
        <position position="126"/>
    </location>
    <ligand>
        <name>FMN</name>
        <dbReference type="ChEBI" id="CHEBI:58210"/>
    </ligand>
</feature>
<evidence type="ECO:0000256" key="1">
    <source>
        <dbReference type="ARBA" id="ARBA00001917"/>
    </source>
</evidence>
<comment type="subcellular location">
    <subcellularLocation>
        <location evidence="11">Cytoplasm</location>
    </subcellularLocation>
</comment>
<keyword evidence="5 11" id="KW-0479">Metal-binding</keyword>
<evidence type="ECO:0000256" key="9">
    <source>
        <dbReference type="ARBA" id="ARBA00023235"/>
    </source>
</evidence>
<evidence type="ECO:0000256" key="3">
    <source>
        <dbReference type="ARBA" id="ARBA00022630"/>
    </source>
</evidence>
<dbReference type="SUPFAM" id="SSF51395">
    <property type="entry name" value="FMN-linked oxidoreductases"/>
    <property type="match status" value="1"/>
</dbReference>
<dbReference type="CDD" id="cd02811">
    <property type="entry name" value="IDI-2_FMN"/>
    <property type="match status" value="1"/>
</dbReference>
<keyword evidence="6 11" id="KW-0460">Magnesium</keyword>
<feature type="binding site" evidence="11">
    <location>
        <position position="156"/>
    </location>
    <ligand>
        <name>substrate</name>
    </ligand>
</feature>
<comment type="function">
    <text evidence="11">Involved in the biosynthesis of isoprenoids. Catalyzes the 1,3-allylic rearrangement of the homoallylic substrate isopentenyl (IPP) to its allylic isomer, dimethylallyl diphosphate (DMAPP).</text>
</comment>
<keyword evidence="2 11" id="KW-0963">Cytoplasm</keyword>
<dbReference type="Pfam" id="PF01070">
    <property type="entry name" value="FMN_dh"/>
    <property type="match status" value="1"/>
</dbReference>
<reference evidence="13 14" key="1">
    <citation type="submission" date="2023-02" db="EMBL/GenBank/DDBJ databases">
        <title>Genome sequence of Lacticaseibacillus sp. KACC 23028.</title>
        <authorList>
            <person name="Kim S."/>
            <person name="Heo J."/>
            <person name="Kwon S.-W."/>
        </authorList>
    </citation>
    <scope>NUCLEOTIDE SEQUENCE [LARGE SCALE GENOMIC DNA]</scope>
    <source>
        <strain evidence="13 14">KACC 23028</strain>
    </source>
</reference>
<dbReference type="GO" id="GO:0004452">
    <property type="term" value="F:isopentenyl-diphosphate delta-isomerase activity"/>
    <property type="evidence" value="ECO:0007669"/>
    <property type="project" value="UniProtKB-EC"/>
</dbReference>
<keyword evidence="8 11" id="KW-0414">Isoprene biosynthesis</keyword>
<evidence type="ECO:0000256" key="6">
    <source>
        <dbReference type="ARBA" id="ARBA00022842"/>
    </source>
</evidence>
<dbReference type="InterPro" id="IPR013785">
    <property type="entry name" value="Aldolase_TIM"/>
</dbReference>
<feature type="binding site" evidence="11">
    <location>
        <position position="97"/>
    </location>
    <ligand>
        <name>FMN</name>
        <dbReference type="ChEBI" id="CHEBI:58210"/>
    </ligand>
</feature>
<dbReference type="RefSeq" id="WP_274258334.1">
    <property type="nucleotide sequence ID" value="NZ_CP117884.1"/>
</dbReference>
<dbReference type="EC" id="5.3.3.2" evidence="11"/>
<proteinExistence type="inferred from homology"/>
<evidence type="ECO:0000313" key="13">
    <source>
        <dbReference type="EMBL" id="WDF81508.1"/>
    </source>
</evidence>
<feature type="domain" description="FMN-dependent dehydrogenase" evidence="12">
    <location>
        <begin position="157"/>
        <end position="325"/>
    </location>
</feature>
<comment type="cofactor">
    <cofactor evidence="11">
        <name>NADPH</name>
        <dbReference type="ChEBI" id="CHEBI:57783"/>
    </cofactor>
</comment>
<comment type="cofactor">
    <cofactor evidence="11">
        <name>Mg(2+)</name>
        <dbReference type="ChEBI" id="CHEBI:18420"/>
    </cofactor>
</comment>
<evidence type="ECO:0000259" key="12">
    <source>
        <dbReference type="Pfam" id="PF01070"/>
    </source>
</evidence>
<dbReference type="PIRSF" id="PIRSF003314">
    <property type="entry name" value="IPP_isomerase"/>
    <property type="match status" value="1"/>
</dbReference>
<feature type="binding site" evidence="11">
    <location>
        <position position="217"/>
    </location>
    <ligand>
        <name>FMN</name>
        <dbReference type="ChEBI" id="CHEBI:58210"/>
    </ligand>
</feature>
<feature type="binding site" evidence="11">
    <location>
        <begin position="10"/>
        <end position="11"/>
    </location>
    <ligand>
        <name>substrate</name>
    </ligand>
</feature>
<comment type="similarity">
    <text evidence="11">Belongs to the IPP isomerase type 2 family.</text>
</comment>
<keyword evidence="7 11" id="KW-0521">NADP</keyword>
<dbReference type="NCBIfam" id="TIGR02151">
    <property type="entry name" value="IPP_isom_2"/>
    <property type="match status" value="1"/>
</dbReference>
<dbReference type="InterPro" id="IPR000262">
    <property type="entry name" value="FMN-dep_DH"/>
</dbReference>
<name>A0ABY7WMQ2_9LACO</name>
<comment type="caution">
    <text evidence="11">Lacks conserved residue(s) required for the propagation of feature annotation.</text>
</comment>
<feature type="binding site" evidence="11">
    <location>
        <position position="187"/>
    </location>
    <ligand>
        <name>FMN</name>
        <dbReference type="ChEBI" id="CHEBI:58210"/>
    </ligand>
</feature>
<feature type="binding site" evidence="11">
    <location>
        <begin position="283"/>
        <end position="284"/>
    </location>
    <ligand>
        <name>FMN</name>
        <dbReference type="ChEBI" id="CHEBI:58210"/>
    </ligand>
</feature>
<dbReference type="HAMAP" id="MF_00354">
    <property type="entry name" value="Idi_2"/>
    <property type="match status" value="1"/>
</dbReference>
<evidence type="ECO:0000313" key="14">
    <source>
        <dbReference type="Proteomes" id="UP001220377"/>
    </source>
</evidence>
<evidence type="ECO:0000256" key="11">
    <source>
        <dbReference type="HAMAP-Rule" id="MF_00354"/>
    </source>
</evidence>
<dbReference type="Proteomes" id="UP001220377">
    <property type="component" value="Chromosome"/>
</dbReference>